<dbReference type="InParanoid" id="A0A1Q3BB98"/>
<dbReference type="EMBL" id="BDDD01000387">
    <property type="protein sequence ID" value="GAV65082.1"/>
    <property type="molecule type" value="Genomic_DNA"/>
</dbReference>
<accession>A0A1Q3BB98</accession>
<organism evidence="2 3">
    <name type="scientific">Cephalotus follicularis</name>
    <name type="common">Albany pitcher plant</name>
    <dbReference type="NCBI Taxonomy" id="3775"/>
    <lineage>
        <taxon>Eukaryota</taxon>
        <taxon>Viridiplantae</taxon>
        <taxon>Streptophyta</taxon>
        <taxon>Embryophyta</taxon>
        <taxon>Tracheophyta</taxon>
        <taxon>Spermatophyta</taxon>
        <taxon>Magnoliopsida</taxon>
        <taxon>eudicotyledons</taxon>
        <taxon>Gunneridae</taxon>
        <taxon>Pentapetalae</taxon>
        <taxon>rosids</taxon>
        <taxon>fabids</taxon>
        <taxon>Oxalidales</taxon>
        <taxon>Cephalotaceae</taxon>
        <taxon>Cephalotus</taxon>
    </lineage>
</organism>
<feature type="region of interest" description="Disordered" evidence="1">
    <location>
        <begin position="1"/>
        <end position="75"/>
    </location>
</feature>
<evidence type="ECO:0000313" key="2">
    <source>
        <dbReference type="EMBL" id="GAV65082.1"/>
    </source>
</evidence>
<feature type="non-terminal residue" evidence="2">
    <location>
        <position position="1"/>
    </location>
</feature>
<evidence type="ECO:0000313" key="3">
    <source>
        <dbReference type="Proteomes" id="UP000187406"/>
    </source>
</evidence>
<sequence length="111" mass="13004">PLKYHRIKTSLPDFSLSSPISLKKKKKSPFLHPDRLQNHSLSSSQHQHTSHHTHAIHHNLPQTHSHQSPHHRITNPTINHQITFVHQSHTRPDPTNHPWSEWIELKGRLVQ</sequence>
<reference evidence="3" key="1">
    <citation type="submission" date="2016-04" db="EMBL/GenBank/DDBJ databases">
        <title>Cephalotus genome sequencing.</title>
        <authorList>
            <person name="Fukushima K."/>
            <person name="Hasebe M."/>
            <person name="Fang X."/>
        </authorList>
    </citation>
    <scope>NUCLEOTIDE SEQUENCE [LARGE SCALE GENOMIC DNA]</scope>
    <source>
        <strain evidence="3">cv. St1</strain>
    </source>
</reference>
<dbReference type="Proteomes" id="UP000187406">
    <property type="component" value="Unassembled WGS sequence"/>
</dbReference>
<evidence type="ECO:0000256" key="1">
    <source>
        <dbReference type="SAM" id="MobiDB-lite"/>
    </source>
</evidence>
<proteinExistence type="predicted"/>
<keyword evidence="3" id="KW-1185">Reference proteome</keyword>
<name>A0A1Q3BB98_CEPFO</name>
<gene>
    <name evidence="2" type="ORF">CFOL_v3_08597</name>
</gene>
<comment type="caution">
    <text evidence="2">The sequence shown here is derived from an EMBL/GenBank/DDBJ whole genome shotgun (WGS) entry which is preliminary data.</text>
</comment>
<dbReference type="AlphaFoldDB" id="A0A1Q3BB98"/>
<protein>
    <submittedName>
        <fullName evidence="2">Uncharacterized protein</fullName>
    </submittedName>
</protein>
<feature type="compositionally biased region" description="Basic residues" evidence="1">
    <location>
        <begin position="48"/>
        <end position="57"/>
    </location>
</feature>